<sequence length="37" mass="4334">MIVDDKYLMINNIRGESFLYFIITASYNNLLIITHAI</sequence>
<evidence type="ECO:0000313" key="1">
    <source>
        <dbReference type="EMBL" id="KKB45644.1"/>
    </source>
</evidence>
<dbReference type="AlphaFoldDB" id="A0A0F5IJA3"/>
<reference evidence="1 2" key="1">
    <citation type="submission" date="2013-04" db="EMBL/GenBank/DDBJ databases">
        <title>The Genome Sequence of Parabacteroides goldsteinii DSM 19448.</title>
        <authorList>
            <consortium name="The Broad Institute Genomics Platform"/>
            <person name="Earl A."/>
            <person name="Ward D."/>
            <person name="Feldgarden M."/>
            <person name="Gevers D."/>
            <person name="Martens E."/>
            <person name="Sakamoto M."/>
            <person name="Benno Y."/>
            <person name="Song Y."/>
            <person name="Liu C."/>
            <person name="Lee J."/>
            <person name="Bolanos M."/>
            <person name="Vaisanen M.L."/>
            <person name="Finegold S.M."/>
            <person name="Walker B."/>
            <person name="Young S."/>
            <person name="Zeng Q."/>
            <person name="Gargeya S."/>
            <person name="Fitzgerald M."/>
            <person name="Haas B."/>
            <person name="Abouelleil A."/>
            <person name="Allen A.W."/>
            <person name="Alvarado L."/>
            <person name="Arachchi H.M."/>
            <person name="Berlin A.M."/>
            <person name="Chapman S.B."/>
            <person name="Gainer-Dewar J."/>
            <person name="Goldberg J."/>
            <person name="Griggs A."/>
            <person name="Gujja S."/>
            <person name="Hansen M."/>
            <person name="Howarth C."/>
            <person name="Imamovic A."/>
            <person name="Ireland A."/>
            <person name="Larimer J."/>
            <person name="McCowan C."/>
            <person name="Murphy C."/>
            <person name="Pearson M."/>
            <person name="Poon T.W."/>
            <person name="Priest M."/>
            <person name="Roberts A."/>
            <person name="Saif S."/>
            <person name="Shea T."/>
            <person name="Sisk P."/>
            <person name="Sykes S."/>
            <person name="Wortman J."/>
            <person name="Nusbaum C."/>
            <person name="Birren B."/>
        </authorList>
    </citation>
    <scope>NUCLEOTIDE SEQUENCE [LARGE SCALE GENOMIC DNA]</scope>
    <source>
        <strain evidence="1 2">DSM 19448</strain>
    </source>
</reference>
<dbReference type="Proteomes" id="UP000033047">
    <property type="component" value="Unassembled WGS sequence"/>
</dbReference>
<organism evidence="1 2">
    <name type="scientific">Parabacteroides goldsteinii DSM 19448 = WAL 12034</name>
    <dbReference type="NCBI Taxonomy" id="927665"/>
    <lineage>
        <taxon>Bacteria</taxon>
        <taxon>Pseudomonadati</taxon>
        <taxon>Bacteroidota</taxon>
        <taxon>Bacteroidia</taxon>
        <taxon>Bacteroidales</taxon>
        <taxon>Tannerellaceae</taxon>
        <taxon>Parabacteroides</taxon>
    </lineage>
</organism>
<comment type="caution">
    <text evidence="1">The sequence shown here is derived from an EMBL/GenBank/DDBJ whole genome shotgun (WGS) entry which is preliminary data.</text>
</comment>
<gene>
    <name evidence="1" type="ORF">HMPREF1535_04928</name>
</gene>
<accession>A0A0F5IJA3</accession>
<evidence type="ECO:0000313" key="2">
    <source>
        <dbReference type="Proteomes" id="UP000033047"/>
    </source>
</evidence>
<name>A0A0F5IJA3_9BACT</name>
<protein>
    <submittedName>
        <fullName evidence="1">Uncharacterized protein</fullName>
    </submittedName>
</protein>
<proteinExistence type="predicted"/>
<dbReference type="EMBL" id="AQHV01000028">
    <property type="protein sequence ID" value="KKB45644.1"/>
    <property type="molecule type" value="Genomic_DNA"/>
</dbReference>
<dbReference type="HOGENOM" id="CLU_3346844_0_0_10"/>
<dbReference type="STRING" id="927665.HMPREF1535_04928"/>